<dbReference type="HOGENOM" id="CLU_023205_2_3_3"/>
<evidence type="ECO:0000259" key="2">
    <source>
        <dbReference type="Pfam" id="PF00248"/>
    </source>
</evidence>
<evidence type="ECO:0000313" key="4">
    <source>
        <dbReference type="Proteomes" id="UP000001589"/>
    </source>
</evidence>
<sequence length="320" mass="37038">MNKRIGLGTWSWGNKVFWDYQACNDNSLRETYNEALQRGFKLIDTADSYGTGKLNGRSEELLGKFLLDTSSYQKRRIKIATKLAPYPWRVGNKGFTRPFLNSLERLNNKLDIVQIHWSTAKYNPWQELQLLNNLCDLIDQGFNFEIGLSNIGPQRLETIIKYLSKRGKKVKSVQVQFSLLSPDYLKQINVKKICENNDIDFLAYSPLSFGILCIDPEKNEDNQSSFIRNLIFKNYKKSTIQLRKCLKNIAVSRSVSQAQVAINWCCYQGAIPLVGMRKKSQVIDISNVFKWNLNKKEFDKLQKASKHCLRKMPRNPFSSL</sequence>
<dbReference type="InterPro" id="IPR050523">
    <property type="entry name" value="AKR_Detox_Biosynth"/>
</dbReference>
<dbReference type="OrthoDB" id="9809990at2"/>
<dbReference type="AlphaFoldDB" id="A2BU07"/>
<feature type="domain" description="NADP-dependent oxidoreductase" evidence="2">
    <location>
        <begin position="4"/>
        <end position="305"/>
    </location>
</feature>
<dbReference type="InterPro" id="IPR023210">
    <property type="entry name" value="NADP_OxRdtase_dom"/>
</dbReference>
<accession>A2BU07</accession>
<organism evidence="3 4">
    <name type="scientific">Prochlorococcus marinus (strain MIT 9515)</name>
    <dbReference type="NCBI Taxonomy" id="167542"/>
    <lineage>
        <taxon>Bacteria</taxon>
        <taxon>Bacillati</taxon>
        <taxon>Cyanobacteriota</taxon>
        <taxon>Cyanophyceae</taxon>
        <taxon>Synechococcales</taxon>
        <taxon>Prochlorococcaceae</taxon>
        <taxon>Prochlorococcus</taxon>
    </lineage>
</organism>
<dbReference type="RefSeq" id="WP_011819385.1">
    <property type="nucleotide sequence ID" value="NC_008817.1"/>
</dbReference>
<reference evidence="3 4" key="1">
    <citation type="journal article" date="2007" name="PLoS Genet.">
        <title>Patterns and implications of gene gain and loss in the evolution of Prochlorococcus.</title>
        <authorList>
            <person name="Kettler G.C."/>
            <person name="Martiny A.C."/>
            <person name="Huang K."/>
            <person name="Zucker J."/>
            <person name="Coleman M.L."/>
            <person name="Rodrigue S."/>
            <person name="Chen F."/>
            <person name="Lapidus A."/>
            <person name="Ferriera S."/>
            <person name="Johnson J."/>
            <person name="Steglich C."/>
            <person name="Church G.M."/>
            <person name="Richardson P."/>
            <person name="Chisholm S.W."/>
        </authorList>
    </citation>
    <scope>NUCLEOTIDE SEQUENCE [LARGE SCALE GENOMIC DNA]</scope>
    <source>
        <strain evidence="3 4">MIT 9515</strain>
    </source>
</reference>
<dbReference type="KEGG" id="pmc:P9515_00591"/>
<dbReference type="EMBL" id="CP000552">
    <property type="protein sequence ID" value="ABM71268.1"/>
    <property type="molecule type" value="Genomic_DNA"/>
</dbReference>
<evidence type="ECO:0000256" key="1">
    <source>
        <dbReference type="ARBA" id="ARBA00023002"/>
    </source>
</evidence>
<gene>
    <name evidence="3" type="primary">tas</name>
    <name evidence="3" type="ordered locus">P9515_00591</name>
</gene>
<dbReference type="PANTHER" id="PTHR43364">
    <property type="entry name" value="NADH-SPECIFIC METHYLGLYOXAL REDUCTASE-RELATED"/>
    <property type="match status" value="1"/>
</dbReference>
<dbReference type="InterPro" id="IPR036812">
    <property type="entry name" value="NAD(P)_OxRdtase_dom_sf"/>
</dbReference>
<dbReference type="GO" id="GO:0016491">
    <property type="term" value="F:oxidoreductase activity"/>
    <property type="evidence" value="ECO:0007669"/>
    <property type="project" value="UniProtKB-KW"/>
</dbReference>
<dbReference type="eggNOG" id="COG0667">
    <property type="taxonomic scope" value="Bacteria"/>
</dbReference>
<name>A2BU07_PROM5</name>
<dbReference type="GeneID" id="60200574"/>
<dbReference type="Proteomes" id="UP000001589">
    <property type="component" value="Chromosome"/>
</dbReference>
<dbReference type="Pfam" id="PF00248">
    <property type="entry name" value="Aldo_ket_red"/>
    <property type="match status" value="1"/>
</dbReference>
<evidence type="ECO:0000313" key="3">
    <source>
        <dbReference type="EMBL" id="ABM71268.1"/>
    </source>
</evidence>
<dbReference type="Gene3D" id="3.20.20.100">
    <property type="entry name" value="NADP-dependent oxidoreductase domain"/>
    <property type="match status" value="1"/>
</dbReference>
<dbReference type="STRING" id="167542.P9515_00591"/>
<keyword evidence="1" id="KW-0560">Oxidoreductase</keyword>
<proteinExistence type="predicted"/>
<protein>
    <submittedName>
        <fullName evidence="3">Aldo/keto reductase family</fullName>
    </submittedName>
</protein>
<dbReference type="PANTHER" id="PTHR43364:SF4">
    <property type="entry name" value="NAD(P)-LINKED OXIDOREDUCTASE SUPERFAMILY PROTEIN"/>
    <property type="match status" value="1"/>
</dbReference>
<dbReference type="SUPFAM" id="SSF51430">
    <property type="entry name" value="NAD(P)-linked oxidoreductase"/>
    <property type="match status" value="1"/>
</dbReference>